<dbReference type="AlphaFoldDB" id="A0A329MPH8"/>
<accession>A0A329MPH8</accession>
<organism evidence="2 3">
    <name type="scientific">Paenibacillus contaminans</name>
    <dbReference type="NCBI Taxonomy" id="450362"/>
    <lineage>
        <taxon>Bacteria</taxon>
        <taxon>Bacillati</taxon>
        <taxon>Bacillota</taxon>
        <taxon>Bacilli</taxon>
        <taxon>Bacillales</taxon>
        <taxon>Paenibacillaceae</taxon>
        <taxon>Paenibacillus</taxon>
    </lineage>
</organism>
<dbReference type="Gene3D" id="1.20.5.190">
    <property type="match status" value="2"/>
</dbReference>
<evidence type="ECO:0000313" key="3">
    <source>
        <dbReference type="Proteomes" id="UP000250369"/>
    </source>
</evidence>
<protein>
    <submittedName>
        <fullName evidence="2">Uncharacterized protein</fullName>
    </submittedName>
</protein>
<dbReference type="OrthoDB" id="2679415at2"/>
<feature type="coiled-coil region" evidence="1">
    <location>
        <begin position="5"/>
        <end position="39"/>
    </location>
</feature>
<name>A0A329MPH8_9BACL</name>
<sequence>MSDKLDLLLDKVGRIENDVQELKTDVRELKSDVHSLKSGQSELYQIYRALRDRQDESDAKPDGMAMDVHRMQADVTALKEVQIAMQSDIAVMRTDISELKEGQRVMLSIQQEQQKILERLSIRSVSQEADIAELLRIK</sequence>
<evidence type="ECO:0000313" key="2">
    <source>
        <dbReference type="EMBL" id="RAV21378.1"/>
    </source>
</evidence>
<keyword evidence="3" id="KW-1185">Reference proteome</keyword>
<comment type="caution">
    <text evidence="2">The sequence shown here is derived from an EMBL/GenBank/DDBJ whole genome shotgun (WGS) entry which is preliminary data.</text>
</comment>
<reference evidence="2 3" key="1">
    <citation type="journal article" date="2009" name="Int. J. Syst. Evol. Microbiol.">
        <title>Paenibacillus contaminans sp. nov., isolated from a contaminated laboratory plate.</title>
        <authorList>
            <person name="Chou J.H."/>
            <person name="Lee J.H."/>
            <person name="Lin M.C."/>
            <person name="Chang P.S."/>
            <person name="Arun A.B."/>
            <person name="Young C.C."/>
            <person name="Chen W.M."/>
        </authorList>
    </citation>
    <scope>NUCLEOTIDE SEQUENCE [LARGE SCALE GENOMIC DNA]</scope>
    <source>
        <strain evidence="2 3">CKOBP-6</strain>
    </source>
</reference>
<gene>
    <name evidence="2" type="ORF">DQG23_12045</name>
</gene>
<proteinExistence type="predicted"/>
<evidence type="ECO:0000256" key="1">
    <source>
        <dbReference type="SAM" id="Coils"/>
    </source>
</evidence>
<dbReference type="Proteomes" id="UP000250369">
    <property type="component" value="Unassembled WGS sequence"/>
</dbReference>
<dbReference type="RefSeq" id="WP_113031082.1">
    <property type="nucleotide sequence ID" value="NZ_QMFB01000005.1"/>
</dbReference>
<keyword evidence="1" id="KW-0175">Coiled coil</keyword>
<dbReference type="EMBL" id="QMFB01000005">
    <property type="protein sequence ID" value="RAV21378.1"/>
    <property type="molecule type" value="Genomic_DNA"/>
</dbReference>